<reference evidence="1 2" key="1">
    <citation type="journal article" date="2013" name="Genome Announc.">
        <title>Complete Genome of a Methanosarcina mazei Strain Isolated from Sediment Samples from an Amazonian Flooded Area.</title>
        <authorList>
            <person name="Assis das Gracas D."/>
            <person name="Thiago Juca Ramos R."/>
            <person name="Vieira Araujo A.C."/>
            <person name="Zahlouth R."/>
            <person name="Ribeiro Carneiro A."/>
            <person name="Souza Lopes T."/>
            <person name="Azevedo Barauna R."/>
            <person name="Azevedo V."/>
            <person name="Cruz Schneider M.P."/>
            <person name="Pellizari V.H."/>
            <person name="Silva A."/>
        </authorList>
    </citation>
    <scope>NUCLEOTIDE SEQUENCE [LARGE SCALE GENOMIC DNA]</scope>
    <source>
        <strain evidence="1 2">Tuc01</strain>
    </source>
</reference>
<dbReference type="Proteomes" id="UP000011718">
    <property type="component" value="Chromosome"/>
</dbReference>
<protein>
    <submittedName>
        <fullName evidence="1">Uncharacterized protein</fullName>
    </submittedName>
</protein>
<accession>M1Q9X6</accession>
<name>M1Q9X6_METMZ</name>
<dbReference type="AlphaFoldDB" id="M1Q9X6"/>
<gene>
    <name evidence="1" type="ORF">MmTuc01_1622</name>
</gene>
<proteinExistence type="predicted"/>
<organism evidence="1 2">
    <name type="scientific">Methanosarcina mazei Tuc01</name>
    <dbReference type="NCBI Taxonomy" id="1236903"/>
    <lineage>
        <taxon>Archaea</taxon>
        <taxon>Methanobacteriati</taxon>
        <taxon>Methanobacteriota</taxon>
        <taxon>Stenosarchaea group</taxon>
        <taxon>Methanomicrobia</taxon>
        <taxon>Methanosarcinales</taxon>
        <taxon>Methanosarcinaceae</taxon>
        <taxon>Methanosarcina</taxon>
    </lineage>
</organism>
<dbReference type="BioCyc" id="MMAZ1236903:G139K-1547-MONOMER"/>
<dbReference type="HOGENOM" id="CLU_3227832_0_0_2"/>
<dbReference type="KEGG" id="mmaz:MmTuc01_1622"/>
<sequence>MNITDIVLKLFINKYYKKSKKEMLRDKRKNILKEKQNPDYFNI</sequence>
<evidence type="ECO:0000313" key="1">
    <source>
        <dbReference type="EMBL" id="AGF96978.1"/>
    </source>
</evidence>
<dbReference type="EMBL" id="CP004144">
    <property type="protein sequence ID" value="AGF96978.1"/>
    <property type="molecule type" value="Genomic_DNA"/>
</dbReference>
<evidence type="ECO:0000313" key="2">
    <source>
        <dbReference type="Proteomes" id="UP000011718"/>
    </source>
</evidence>